<dbReference type="AlphaFoldDB" id="A0A2P7SAP1"/>
<evidence type="ECO:0000313" key="3">
    <source>
        <dbReference type="Proteomes" id="UP000241229"/>
    </source>
</evidence>
<gene>
    <name evidence="2" type="ORF">C7I84_12900</name>
</gene>
<accession>A0A2P7SAP1</accession>
<dbReference type="RefSeq" id="WP_106772605.1">
    <property type="nucleotide sequence ID" value="NZ_PXYK01000011.1"/>
</dbReference>
<dbReference type="GO" id="GO:0016740">
    <property type="term" value="F:transferase activity"/>
    <property type="evidence" value="ECO:0007669"/>
    <property type="project" value="UniProtKB-KW"/>
</dbReference>
<dbReference type="InterPro" id="IPR002575">
    <property type="entry name" value="Aminoglycoside_PTrfase"/>
</dbReference>
<organism evidence="2 3">
    <name type="scientific">Kumtagia ephedrae</name>
    <dbReference type="NCBI Taxonomy" id="2116701"/>
    <lineage>
        <taxon>Bacteria</taxon>
        <taxon>Pseudomonadati</taxon>
        <taxon>Pseudomonadota</taxon>
        <taxon>Alphaproteobacteria</taxon>
        <taxon>Hyphomicrobiales</taxon>
        <taxon>Phyllobacteriaceae</taxon>
        <taxon>Kumtagia</taxon>
    </lineage>
</organism>
<proteinExistence type="predicted"/>
<dbReference type="InterPro" id="IPR011009">
    <property type="entry name" value="Kinase-like_dom_sf"/>
</dbReference>
<reference evidence="2 3" key="1">
    <citation type="submission" date="2018-03" db="EMBL/GenBank/DDBJ databases">
        <title>The draft genome of Mesorhizobium sp. 6GN-30.</title>
        <authorList>
            <person name="Liu L."/>
            <person name="Li L."/>
            <person name="Wang T."/>
            <person name="Zhang X."/>
            <person name="Liang L."/>
        </authorList>
    </citation>
    <scope>NUCLEOTIDE SEQUENCE [LARGE SCALE GENOMIC DNA]</scope>
    <source>
        <strain evidence="2 3">6GN30</strain>
    </source>
</reference>
<evidence type="ECO:0000259" key="1">
    <source>
        <dbReference type="Pfam" id="PF01636"/>
    </source>
</evidence>
<dbReference type="Pfam" id="PF01636">
    <property type="entry name" value="APH"/>
    <property type="match status" value="1"/>
</dbReference>
<evidence type="ECO:0000313" key="2">
    <source>
        <dbReference type="EMBL" id="PSJ59530.1"/>
    </source>
</evidence>
<dbReference type="SUPFAM" id="SSF56112">
    <property type="entry name" value="Protein kinase-like (PK-like)"/>
    <property type="match status" value="1"/>
</dbReference>
<dbReference type="EMBL" id="PXYK01000011">
    <property type="protein sequence ID" value="PSJ59530.1"/>
    <property type="molecule type" value="Genomic_DNA"/>
</dbReference>
<feature type="domain" description="Aminoglycoside phosphotransferase" evidence="1">
    <location>
        <begin position="41"/>
        <end position="254"/>
    </location>
</feature>
<protein>
    <submittedName>
        <fullName evidence="2">Phosphotransferase</fullName>
    </submittedName>
</protein>
<keyword evidence="2" id="KW-0808">Transferase</keyword>
<dbReference type="Proteomes" id="UP000241229">
    <property type="component" value="Unassembled WGS sequence"/>
</dbReference>
<comment type="caution">
    <text evidence="2">The sequence shown here is derived from an EMBL/GenBank/DDBJ whole genome shotgun (WGS) entry which is preliminary data.</text>
</comment>
<dbReference type="Gene3D" id="3.90.1200.10">
    <property type="match status" value="1"/>
</dbReference>
<name>A0A2P7SAP1_9HYPH</name>
<sequence>MTIAASDDTVISILAGVEAWRGRTVSAQPAAPGVASPGHRGVDSRRWTIALDGDAPSHLLKVIEPEQARFFDVSASFAANRAAATLGCTPKVVHVDARRQAIVVELLDGWATAGMDDLRKPEILEKVLALKATLRNGAALAGSWTVFDRLRAFEDARRAAGVEAPDDFWWMLDAVGDIERAILAAGWDARPAHADGLASNVMIGPEGALQLVDFDEARNVDPLYELGILLNEAFPFESEMLPALEMAEGSVRPASLARCRLYAAADDLMWGVWGLLMNATSKRGEVEFLKYANWRLLRCRMALRHPGFEEKLRNL</sequence>
<dbReference type="OrthoDB" id="179763at2"/>
<keyword evidence="3" id="KW-1185">Reference proteome</keyword>